<dbReference type="EMBL" id="JAVDVX010000001">
    <property type="protein sequence ID" value="MDR7088487.1"/>
    <property type="molecule type" value="Genomic_DNA"/>
</dbReference>
<evidence type="ECO:0000313" key="3">
    <source>
        <dbReference type="Proteomes" id="UP001253595"/>
    </source>
</evidence>
<proteinExistence type="predicted"/>
<name>A0ABU1UTH2_9GAMM</name>
<sequence length="187" mass="19394">MKNTLKKMSYFVAAAGLAGSVSVNAAPGISYNYAALQFIDQDVDDYDCNQDGLRLSGSLELNDDFFAIGSYSDVSGGRCGSEAISAGIGYHTLFGADSSMFGTLSAENISPDSGDSDSGLIVAAGLRGFLNNNVEAKVELSHHTAFDGNTVLGGGVAYWFAPQFSVTADVGLGSEASEIGIGLRMNF</sequence>
<feature type="signal peptide" evidence="1">
    <location>
        <begin position="1"/>
        <end position="25"/>
    </location>
</feature>
<organism evidence="2 3">
    <name type="scientific">Cellvibrio fibrivorans</name>
    <dbReference type="NCBI Taxonomy" id="126350"/>
    <lineage>
        <taxon>Bacteria</taxon>
        <taxon>Pseudomonadati</taxon>
        <taxon>Pseudomonadota</taxon>
        <taxon>Gammaproteobacteria</taxon>
        <taxon>Cellvibrionales</taxon>
        <taxon>Cellvibrionaceae</taxon>
        <taxon>Cellvibrio</taxon>
    </lineage>
</organism>
<comment type="caution">
    <text evidence="2">The sequence shown here is derived from an EMBL/GenBank/DDBJ whole genome shotgun (WGS) entry which is preliminary data.</text>
</comment>
<reference evidence="2 3" key="1">
    <citation type="submission" date="2023-07" db="EMBL/GenBank/DDBJ databases">
        <title>Sorghum-associated microbial communities from plants grown in Nebraska, USA.</title>
        <authorList>
            <person name="Schachtman D."/>
        </authorList>
    </citation>
    <scope>NUCLEOTIDE SEQUENCE [LARGE SCALE GENOMIC DNA]</scope>
    <source>
        <strain evidence="2 3">BE190</strain>
    </source>
</reference>
<keyword evidence="1" id="KW-0732">Signal</keyword>
<feature type="chain" id="PRO_5047533165" description="Outer membrane protein beta-barrel domain-containing protein" evidence="1">
    <location>
        <begin position="26"/>
        <end position="187"/>
    </location>
</feature>
<evidence type="ECO:0000313" key="2">
    <source>
        <dbReference type="EMBL" id="MDR7088487.1"/>
    </source>
</evidence>
<protein>
    <recommendedName>
        <fullName evidence="4">Outer membrane protein beta-barrel domain-containing protein</fullName>
    </recommendedName>
</protein>
<evidence type="ECO:0000256" key="1">
    <source>
        <dbReference type="SAM" id="SignalP"/>
    </source>
</evidence>
<dbReference type="Proteomes" id="UP001253595">
    <property type="component" value="Unassembled WGS sequence"/>
</dbReference>
<accession>A0ABU1UTH2</accession>
<evidence type="ECO:0008006" key="4">
    <source>
        <dbReference type="Google" id="ProtNLM"/>
    </source>
</evidence>
<gene>
    <name evidence="2" type="ORF">J2X05_000490</name>
</gene>
<dbReference type="RefSeq" id="WP_310068176.1">
    <property type="nucleotide sequence ID" value="NZ_JAVDVX010000001.1"/>
</dbReference>
<keyword evidence="3" id="KW-1185">Reference proteome</keyword>